<evidence type="ECO:0000313" key="1">
    <source>
        <dbReference type="EMBL" id="KAJ3738944.1"/>
    </source>
</evidence>
<proteinExistence type="predicted"/>
<gene>
    <name evidence="1" type="ORF">DFH05DRAFT_725898</name>
</gene>
<sequence length="200" mass="23339">MLPFSNLFREPLPPSIDELLTNREQILQRYPRKNFSRWRISRASLSFFSSRDNASASFYRLYEFVVLGWTIQLRNELEYFCTSHPGWAVSDLPDPADTKDPARYAFLAGLTYLMCEAFNRRIELGLPRDAPAIVTDWEELKRRPQVLERVPDWVKSVSPLTEAVRIPDEKGNFVDTNDPEVCTPLSKFNIIMPYPHIHFI</sequence>
<organism evidence="1 2">
    <name type="scientific">Lentinula detonsa</name>
    <dbReference type="NCBI Taxonomy" id="2804962"/>
    <lineage>
        <taxon>Eukaryota</taxon>
        <taxon>Fungi</taxon>
        <taxon>Dikarya</taxon>
        <taxon>Basidiomycota</taxon>
        <taxon>Agaricomycotina</taxon>
        <taxon>Agaricomycetes</taxon>
        <taxon>Agaricomycetidae</taxon>
        <taxon>Agaricales</taxon>
        <taxon>Marasmiineae</taxon>
        <taxon>Omphalotaceae</taxon>
        <taxon>Lentinula</taxon>
    </lineage>
</organism>
<evidence type="ECO:0000313" key="2">
    <source>
        <dbReference type="Proteomes" id="UP001142393"/>
    </source>
</evidence>
<dbReference type="EMBL" id="JANVFU010000021">
    <property type="protein sequence ID" value="KAJ3738944.1"/>
    <property type="molecule type" value="Genomic_DNA"/>
</dbReference>
<accession>A0A9W8NQQ1</accession>
<dbReference type="Proteomes" id="UP001142393">
    <property type="component" value="Unassembled WGS sequence"/>
</dbReference>
<reference evidence="1 2" key="1">
    <citation type="journal article" date="2023" name="Proc. Natl. Acad. Sci. U.S.A.">
        <title>A global phylogenomic analysis of the shiitake genus Lentinula.</title>
        <authorList>
            <person name="Sierra-Patev S."/>
            <person name="Min B."/>
            <person name="Naranjo-Ortiz M."/>
            <person name="Looney B."/>
            <person name="Konkel Z."/>
            <person name="Slot J.C."/>
            <person name="Sakamoto Y."/>
            <person name="Steenwyk J.L."/>
            <person name="Rokas A."/>
            <person name="Carro J."/>
            <person name="Camarero S."/>
            <person name="Ferreira P."/>
            <person name="Molpeceres G."/>
            <person name="Ruiz-Duenas F.J."/>
            <person name="Serrano A."/>
            <person name="Henrissat B."/>
            <person name="Drula E."/>
            <person name="Hughes K.W."/>
            <person name="Mata J.L."/>
            <person name="Ishikawa N.K."/>
            <person name="Vargas-Isla R."/>
            <person name="Ushijima S."/>
            <person name="Smith C.A."/>
            <person name="Donoghue J."/>
            <person name="Ahrendt S."/>
            <person name="Andreopoulos W."/>
            <person name="He G."/>
            <person name="LaButti K."/>
            <person name="Lipzen A."/>
            <person name="Ng V."/>
            <person name="Riley R."/>
            <person name="Sandor L."/>
            <person name="Barry K."/>
            <person name="Martinez A.T."/>
            <person name="Xiao Y."/>
            <person name="Gibbons J.G."/>
            <person name="Terashima K."/>
            <person name="Grigoriev I.V."/>
            <person name="Hibbett D."/>
        </authorList>
    </citation>
    <scope>NUCLEOTIDE SEQUENCE [LARGE SCALE GENOMIC DNA]</scope>
    <source>
        <strain evidence="1 2">TFB7810</strain>
    </source>
</reference>
<keyword evidence="2" id="KW-1185">Reference proteome</keyword>
<comment type="caution">
    <text evidence="1">The sequence shown here is derived from an EMBL/GenBank/DDBJ whole genome shotgun (WGS) entry which is preliminary data.</text>
</comment>
<protein>
    <submittedName>
        <fullName evidence="1">Uncharacterized protein</fullName>
    </submittedName>
</protein>
<dbReference type="AlphaFoldDB" id="A0A9W8NQQ1"/>
<name>A0A9W8NQQ1_9AGAR</name>